<dbReference type="InterPro" id="IPR035595">
    <property type="entry name" value="UDP_glycos_trans_CS"/>
</dbReference>
<dbReference type="SUPFAM" id="SSF53756">
    <property type="entry name" value="UDP-Glycosyltransferase/glycogen phosphorylase"/>
    <property type="match status" value="1"/>
</dbReference>
<keyword evidence="2 3" id="KW-0808">Transferase</keyword>
<dbReference type="AlphaFoldDB" id="A0A9J5Y7F6"/>
<dbReference type="Gene3D" id="3.40.50.2000">
    <property type="entry name" value="Glycogen Phosphorylase B"/>
    <property type="match status" value="2"/>
</dbReference>
<evidence type="ECO:0000256" key="2">
    <source>
        <dbReference type="ARBA" id="ARBA00022679"/>
    </source>
</evidence>
<name>A0A9J5Y7F6_SOLCO</name>
<comment type="caution">
    <text evidence="5">The sequence shown here is derived from an EMBL/GenBank/DDBJ whole genome shotgun (WGS) entry which is preliminary data.</text>
</comment>
<comment type="similarity">
    <text evidence="1 3">Belongs to the UDP-glycosyltransferase family.</text>
</comment>
<dbReference type="FunFam" id="3.40.50.2000:FF:000056">
    <property type="entry name" value="Glycosyltransferase"/>
    <property type="match status" value="1"/>
</dbReference>
<dbReference type="OrthoDB" id="5835829at2759"/>
<evidence type="ECO:0000256" key="1">
    <source>
        <dbReference type="ARBA" id="ARBA00009995"/>
    </source>
</evidence>
<protein>
    <recommendedName>
        <fullName evidence="4">Glycosyltransferase</fullName>
        <ecNumber evidence="4">2.4.1.-</ecNumber>
    </recommendedName>
</protein>
<dbReference type="Pfam" id="PF00201">
    <property type="entry name" value="UDPGT"/>
    <property type="match status" value="1"/>
</dbReference>
<gene>
    <name evidence="5" type="ORF">H5410_037537</name>
</gene>
<dbReference type="InterPro" id="IPR050481">
    <property type="entry name" value="UDP-glycosyltransf_plant"/>
</dbReference>
<evidence type="ECO:0000256" key="4">
    <source>
        <dbReference type="RuleBase" id="RU362057"/>
    </source>
</evidence>
<proteinExistence type="inferred from homology"/>
<dbReference type="PANTHER" id="PTHR48048">
    <property type="entry name" value="GLYCOSYLTRANSFERASE"/>
    <property type="match status" value="1"/>
</dbReference>
<evidence type="ECO:0000313" key="6">
    <source>
        <dbReference type="Proteomes" id="UP000824120"/>
    </source>
</evidence>
<dbReference type="InterPro" id="IPR002213">
    <property type="entry name" value="UDP_glucos_trans"/>
</dbReference>
<dbReference type="CDD" id="cd03784">
    <property type="entry name" value="GT1_Gtf-like"/>
    <property type="match status" value="1"/>
</dbReference>
<dbReference type="EC" id="2.4.1.-" evidence="4"/>
<evidence type="ECO:0000256" key="3">
    <source>
        <dbReference type="RuleBase" id="RU003718"/>
    </source>
</evidence>
<evidence type="ECO:0000313" key="5">
    <source>
        <dbReference type="EMBL" id="KAG5596305.1"/>
    </source>
</evidence>
<reference evidence="5 6" key="1">
    <citation type="submission" date="2020-09" db="EMBL/GenBank/DDBJ databases">
        <title>De no assembly of potato wild relative species, Solanum commersonii.</title>
        <authorList>
            <person name="Cho K."/>
        </authorList>
    </citation>
    <scope>NUCLEOTIDE SEQUENCE [LARGE SCALE GENOMIC DNA]</scope>
    <source>
        <strain evidence="5">LZ3.2</strain>
        <tissue evidence="5">Leaf</tissue>
    </source>
</reference>
<dbReference type="GO" id="GO:0035251">
    <property type="term" value="F:UDP-glucosyltransferase activity"/>
    <property type="evidence" value="ECO:0007669"/>
    <property type="project" value="InterPro"/>
</dbReference>
<dbReference type="PROSITE" id="PS00375">
    <property type="entry name" value="UDPGT"/>
    <property type="match status" value="1"/>
</dbReference>
<dbReference type="EMBL" id="JACXVP010000007">
    <property type="protein sequence ID" value="KAG5596305.1"/>
    <property type="molecule type" value="Genomic_DNA"/>
</dbReference>
<sequence>METKAELVFIPSPGLGHVASAVEFAKLVLATNERLCISLLIMKHPADFGVQSYLQSLPSLSRLRFIDVSIDPKLVVELLSNKDRFLYDFIDGHKQKVSEFVTNNITSNNSSSSQFGSTRLAGFVLDMFCISMIDVANEFCVPSYIFFTSAAAFLASSFHFEALRSTSKFDYSESDEELSIPGFKNPYPAKILPKPAKAITPSSSLYYDGIRRFRETKGIVINTFAELEPFALQSLSDAKIAPPIYPIHAVFNSDDNEKKQEIESIVEWLDDQPNSSVVFLCFGTMGSFEPEQVKEIAIALERSGHRFLWSLRRPPPKGKIEMPSNYDNSEEVLPEGFLERTKGIGKVVGWVPQVTVLSHPAVGVFVSHCGWNSTMESVCCGVPIAAWPLYAEQHMNAFLLVKELGLAVEIRMDYVKDFEGKNPVDVVSAEEIEGAIQKLMANGEENEVRKRVKELREKSRKAMEEGGSSYTSLRLLIEDFISNIS</sequence>
<dbReference type="PANTHER" id="PTHR48048:SF97">
    <property type="entry name" value="GLYCOSYLTRANSFERASE"/>
    <property type="match status" value="1"/>
</dbReference>
<accession>A0A9J5Y7F6</accession>
<keyword evidence="6" id="KW-1185">Reference proteome</keyword>
<organism evidence="5 6">
    <name type="scientific">Solanum commersonii</name>
    <name type="common">Commerson's wild potato</name>
    <name type="synonym">Commerson's nightshade</name>
    <dbReference type="NCBI Taxonomy" id="4109"/>
    <lineage>
        <taxon>Eukaryota</taxon>
        <taxon>Viridiplantae</taxon>
        <taxon>Streptophyta</taxon>
        <taxon>Embryophyta</taxon>
        <taxon>Tracheophyta</taxon>
        <taxon>Spermatophyta</taxon>
        <taxon>Magnoliopsida</taxon>
        <taxon>eudicotyledons</taxon>
        <taxon>Gunneridae</taxon>
        <taxon>Pentapetalae</taxon>
        <taxon>asterids</taxon>
        <taxon>lamiids</taxon>
        <taxon>Solanales</taxon>
        <taxon>Solanaceae</taxon>
        <taxon>Solanoideae</taxon>
        <taxon>Solaneae</taxon>
        <taxon>Solanum</taxon>
    </lineage>
</organism>
<dbReference type="Proteomes" id="UP000824120">
    <property type="component" value="Chromosome 7"/>
</dbReference>
<keyword evidence="3" id="KW-0328">Glycosyltransferase</keyword>